<dbReference type="Pfam" id="PF13472">
    <property type="entry name" value="Lipase_GDSL_2"/>
    <property type="match status" value="1"/>
</dbReference>
<reference evidence="5" key="1">
    <citation type="submission" date="2016-10" db="EMBL/GenBank/DDBJ databases">
        <authorList>
            <person name="Varghese N."/>
            <person name="Submissions S."/>
        </authorList>
    </citation>
    <scope>NUCLEOTIDE SEQUENCE [LARGE SCALE GENOMIC DNA]</scope>
    <source>
        <strain evidence="5">DSM 14807</strain>
    </source>
</reference>
<dbReference type="GO" id="GO:0016788">
    <property type="term" value="F:hydrolase activity, acting on ester bonds"/>
    <property type="evidence" value="ECO:0007669"/>
    <property type="project" value="UniProtKB-ARBA"/>
</dbReference>
<dbReference type="CDD" id="cd01821">
    <property type="entry name" value="Rhamnogalacturan_acetylesterase_like"/>
    <property type="match status" value="1"/>
</dbReference>
<dbReference type="Proteomes" id="UP000199537">
    <property type="component" value="Unassembled WGS sequence"/>
</dbReference>
<evidence type="ECO:0000256" key="2">
    <source>
        <dbReference type="ARBA" id="ARBA00022801"/>
    </source>
</evidence>
<dbReference type="RefSeq" id="WP_092460242.1">
    <property type="nucleotide sequence ID" value="NZ_FPCJ01000001.1"/>
</dbReference>
<evidence type="ECO:0000313" key="5">
    <source>
        <dbReference type="Proteomes" id="UP000199537"/>
    </source>
</evidence>
<feature type="domain" description="SGNH hydrolase-type esterase" evidence="3">
    <location>
        <begin position="29"/>
        <end position="181"/>
    </location>
</feature>
<dbReference type="SUPFAM" id="SSF52266">
    <property type="entry name" value="SGNH hydrolase"/>
    <property type="match status" value="1"/>
</dbReference>
<dbReference type="InterPro" id="IPR013830">
    <property type="entry name" value="SGNH_hydro"/>
</dbReference>
<dbReference type="InterPro" id="IPR037459">
    <property type="entry name" value="RhgT-like"/>
</dbReference>
<dbReference type="EMBL" id="FPCJ01000001">
    <property type="protein sequence ID" value="SFV34624.1"/>
    <property type="molecule type" value="Genomic_DNA"/>
</dbReference>
<dbReference type="STRING" id="1393122.SAMN05660895_2050"/>
<proteinExistence type="inferred from homology"/>
<dbReference type="PANTHER" id="PTHR43695:SF1">
    <property type="entry name" value="RHAMNOGALACTURONAN ACETYLESTERASE"/>
    <property type="match status" value="1"/>
</dbReference>
<dbReference type="Gene3D" id="3.40.50.1110">
    <property type="entry name" value="SGNH hydrolase"/>
    <property type="match status" value="1"/>
</dbReference>
<evidence type="ECO:0000259" key="3">
    <source>
        <dbReference type="Pfam" id="PF13472"/>
    </source>
</evidence>
<sequence length="266" mass="31019">MQKLLWFLVPICCSSWFFHQQPITIWLAGDSTMQPYDTSRTPQRGWGQELYRFFDHDIIIKNKARGGRSTKTFINEGLWQQLIDSLQPGDWVFIQFGHNDHSSKPERYTSPDQYQDNLKKMVMDVLQKQAHPVLLTPIAMRTFDQAGHYHDGHGAYPDKVRQLAKEMHVPLIDLDKSFGEAIAALGPDSSKAFFMNFVPGMYPGYPQGHQDNTHLRETGALLVAWLTIHDIQKLQLHPLDQHIRKVFWDDLRKKYEPVIQQMKNEY</sequence>
<dbReference type="OrthoDB" id="9807041at2"/>
<evidence type="ECO:0000313" key="4">
    <source>
        <dbReference type="EMBL" id="SFV34624.1"/>
    </source>
</evidence>
<organism evidence="4 5">
    <name type="scientific">Thermoflavifilum thermophilum</name>
    <dbReference type="NCBI Taxonomy" id="1393122"/>
    <lineage>
        <taxon>Bacteria</taxon>
        <taxon>Pseudomonadati</taxon>
        <taxon>Bacteroidota</taxon>
        <taxon>Chitinophagia</taxon>
        <taxon>Chitinophagales</taxon>
        <taxon>Chitinophagaceae</taxon>
        <taxon>Thermoflavifilum</taxon>
    </lineage>
</organism>
<keyword evidence="2" id="KW-0378">Hydrolase</keyword>
<evidence type="ECO:0000256" key="1">
    <source>
        <dbReference type="ARBA" id="ARBA00008668"/>
    </source>
</evidence>
<keyword evidence="5" id="KW-1185">Reference proteome</keyword>
<dbReference type="InterPro" id="IPR036514">
    <property type="entry name" value="SGNH_hydro_sf"/>
</dbReference>
<protein>
    <submittedName>
        <fullName evidence="4">Lysophospholipase L1</fullName>
    </submittedName>
</protein>
<comment type="similarity">
    <text evidence="1">Belongs to the 'GDSL' lipolytic enzyme family.</text>
</comment>
<dbReference type="PANTHER" id="PTHR43695">
    <property type="entry name" value="PUTATIVE (AFU_ORTHOLOGUE AFUA_2G17250)-RELATED"/>
    <property type="match status" value="1"/>
</dbReference>
<accession>A0A1I7NIZ1</accession>
<dbReference type="AlphaFoldDB" id="A0A1I7NIZ1"/>
<name>A0A1I7NIZ1_9BACT</name>
<gene>
    <name evidence="4" type="ORF">SAMN05660895_2050</name>
</gene>